<dbReference type="EMBL" id="CP015960">
    <property type="protein sequence ID" value="QLB67381.1"/>
    <property type="molecule type" value="Genomic_DNA"/>
</dbReference>
<dbReference type="Proteomes" id="UP000509548">
    <property type="component" value="Plasmid unnamed"/>
</dbReference>
<protein>
    <submittedName>
        <fullName evidence="3">Phenol degradation protein meta</fullName>
    </submittedName>
    <submittedName>
        <fullName evidence="2">Transporter</fullName>
    </submittedName>
</protein>
<geneLocation type="plasmid" evidence="4"/>
<keyword evidence="5" id="KW-1185">Reference proteome</keyword>
<name>A0A9Q6WR80_9BURK</name>
<evidence type="ECO:0000313" key="4">
    <source>
        <dbReference type="Proteomes" id="UP000509548"/>
    </source>
</evidence>
<dbReference type="EMBL" id="JAYLVJ010000006">
    <property type="protein sequence ID" value="MEO1753664.1"/>
    <property type="molecule type" value="Genomic_DNA"/>
</dbReference>
<proteinExistence type="predicted"/>
<reference evidence="3 4" key="1">
    <citation type="journal article" date="2014" name="Genome Announc.">
        <title>Draft Genome Sequence of the Haloacid-Degrading Burkholderia caribensis Strain MBA4.</title>
        <authorList>
            <person name="Pan Y."/>
            <person name="Kong K.F."/>
            <person name="Tsang J.S."/>
        </authorList>
    </citation>
    <scope>NUCLEOTIDE SEQUENCE [LARGE SCALE GENOMIC DNA]</scope>
    <source>
        <strain evidence="3 4">852011</strain>
    </source>
</reference>
<geneLocation type="plasmid" evidence="3">
    <name>unnamed</name>
</geneLocation>
<evidence type="ECO:0000256" key="1">
    <source>
        <dbReference type="SAM" id="SignalP"/>
    </source>
</evidence>
<dbReference type="AlphaFoldDB" id="A0A9Q6WR80"/>
<organism evidence="3 4">
    <name type="scientific">Paraburkholderia caribensis</name>
    <dbReference type="NCBI Taxonomy" id="75105"/>
    <lineage>
        <taxon>Bacteria</taxon>
        <taxon>Pseudomonadati</taxon>
        <taxon>Pseudomonadota</taxon>
        <taxon>Betaproteobacteria</taxon>
        <taxon>Burkholderiales</taxon>
        <taxon>Burkholderiaceae</taxon>
        <taxon>Paraburkholderia</taxon>
    </lineage>
</organism>
<reference evidence="2 5" key="3">
    <citation type="submission" date="2024-01" db="EMBL/GenBank/DDBJ databases">
        <title>The diversity of rhizobia nodulating Mimosa spp. in eleven states of Brazil covering several biomes is determined by host plant, location, and edaphic factors.</title>
        <authorList>
            <person name="Rouws L."/>
            <person name="Barauna A."/>
            <person name="Beukes C."/>
            <person name="De Faria S.M."/>
            <person name="Gross E."/>
            <person name="Dos Reis Junior F.B."/>
            <person name="Simon M."/>
            <person name="Maluk M."/>
            <person name="Odee D.W."/>
            <person name="Kenicer G."/>
            <person name="Young J.P.W."/>
            <person name="Reis V.M."/>
            <person name="Zilli J."/>
            <person name="James E.K."/>
        </authorList>
    </citation>
    <scope>NUCLEOTIDE SEQUENCE [LARGE SCALE GENOMIC DNA]</scope>
    <source>
        <strain evidence="2 5">JHI1651</strain>
    </source>
</reference>
<accession>A0A9Q6WR80</accession>
<dbReference type="InterPro" id="IPR025737">
    <property type="entry name" value="FApF"/>
</dbReference>
<keyword evidence="3" id="KW-0614">Plasmid</keyword>
<feature type="signal peptide" evidence="1">
    <location>
        <begin position="1"/>
        <end position="28"/>
    </location>
</feature>
<dbReference type="RefSeq" id="WP_054931214.1">
    <property type="nucleotide sequence ID" value="NZ_CADFFM010000020.1"/>
</dbReference>
<sequence length="332" mass="35928">MSRCKGRQSVASMAILCAAATASTAAVAQATPSVSEPQGINLGITSFYDGFSGPPGFSYLGVLRYTSGTSIKDNSGNDVSAFRNPRVDTFSMVHHVSYTSPYHFLGGTLGVNAILPIIWLRGRTDQPGASLVGNGTALGDLTFGPQLQMAPVIGEGGRPVFVQRFEVDVIAPTGQYKHNADLNQSSGYFSLNPYWAASIFPTPKTEVSWRLQYLYNFKNHDPASSSPTAFQGMPVDTTQAGQAAWINFTASYQITSSIHAGINGYFFRQFTDDKVNGSAMSDSREQVLGIGPGIFWQLSKTRALWVNAYTETAVRNRLKNNFILQAQIATSF</sequence>
<keyword evidence="1" id="KW-0732">Signal</keyword>
<dbReference type="OrthoDB" id="191143at2"/>
<gene>
    <name evidence="3" type="ORF">A9O66_33605</name>
    <name evidence="2" type="ORF">VOI32_06970</name>
</gene>
<dbReference type="Proteomes" id="UP001462961">
    <property type="component" value="Unassembled WGS sequence"/>
</dbReference>
<feature type="chain" id="PRO_5040219835" evidence="1">
    <location>
        <begin position="29"/>
        <end position="332"/>
    </location>
</feature>
<dbReference type="Pfam" id="PF13557">
    <property type="entry name" value="Phenol_MetA_deg"/>
    <property type="match status" value="1"/>
</dbReference>
<evidence type="ECO:0000313" key="5">
    <source>
        <dbReference type="Proteomes" id="UP001462961"/>
    </source>
</evidence>
<evidence type="ECO:0000313" key="3">
    <source>
        <dbReference type="EMBL" id="QLB67381.1"/>
    </source>
</evidence>
<evidence type="ECO:0000313" key="2">
    <source>
        <dbReference type="EMBL" id="MEO1753664.1"/>
    </source>
</evidence>
<reference evidence="3" key="2">
    <citation type="submission" date="2016-06" db="EMBL/GenBank/DDBJ databases">
        <authorList>
            <person name="Huang P."/>
            <person name="Jiang X."/>
            <person name="Liu X."/>
        </authorList>
    </citation>
    <scope>NUCLEOTIDE SEQUENCE</scope>
    <source>
        <strain evidence="3">852011</strain>
        <plasmid evidence="3">unnamed</plasmid>
    </source>
</reference>